<evidence type="ECO:0000313" key="3">
    <source>
        <dbReference type="EMBL" id="PHN01848.1"/>
    </source>
</evidence>
<feature type="transmembrane region" description="Helical" evidence="1">
    <location>
        <begin position="50"/>
        <end position="72"/>
    </location>
</feature>
<dbReference type="AlphaFoldDB" id="A0A2D0N0D9"/>
<sequence>MSIDDRLLNIHFYRQLFRKTIFPIVSVLLVGILYVILMSLIDHRAFPMDYLILVFALVKTIVLALTTLNQLARLIRICHSVERLLWVFGLLIGLSIFSFATDFTCLYQFDSNAFEGVTTQSRTYIDHLFHFFYFSVITFSTVGYGDIVPVSIIARILSVMEIFLSFFIVVFALANIKKVHIK</sequence>
<reference evidence="3 4" key="1">
    <citation type="submission" date="2017-10" db="EMBL/GenBank/DDBJ databases">
        <title>The draft genome sequence of Lewinella nigricans NBRC 102662.</title>
        <authorList>
            <person name="Wang K."/>
        </authorList>
    </citation>
    <scope>NUCLEOTIDE SEQUENCE [LARGE SCALE GENOMIC DNA]</scope>
    <source>
        <strain evidence="3 4">NBRC 102662</strain>
    </source>
</reference>
<organism evidence="3 4">
    <name type="scientific">Flavilitoribacter nigricans (strain ATCC 23147 / DSM 23189 / NBRC 102662 / NCIMB 1420 / SS-2)</name>
    <name type="common">Lewinella nigricans</name>
    <dbReference type="NCBI Taxonomy" id="1122177"/>
    <lineage>
        <taxon>Bacteria</taxon>
        <taxon>Pseudomonadati</taxon>
        <taxon>Bacteroidota</taxon>
        <taxon>Saprospiria</taxon>
        <taxon>Saprospirales</taxon>
        <taxon>Lewinellaceae</taxon>
        <taxon>Flavilitoribacter</taxon>
    </lineage>
</organism>
<dbReference type="Gene3D" id="1.10.287.70">
    <property type="match status" value="1"/>
</dbReference>
<dbReference type="InterPro" id="IPR013099">
    <property type="entry name" value="K_chnl_dom"/>
</dbReference>
<evidence type="ECO:0000256" key="1">
    <source>
        <dbReference type="SAM" id="Phobius"/>
    </source>
</evidence>
<comment type="caution">
    <text evidence="3">The sequence shown here is derived from an EMBL/GenBank/DDBJ whole genome shotgun (WGS) entry which is preliminary data.</text>
</comment>
<feature type="domain" description="Potassium channel" evidence="2">
    <location>
        <begin position="126"/>
        <end position="178"/>
    </location>
</feature>
<dbReference type="SUPFAM" id="SSF81324">
    <property type="entry name" value="Voltage-gated potassium channels"/>
    <property type="match status" value="1"/>
</dbReference>
<feature type="transmembrane region" description="Helical" evidence="1">
    <location>
        <begin position="20"/>
        <end position="41"/>
    </location>
</feature>
<accession>A0A2D0N0D9</accession>
<name>A0A2D0N0D9_FLAN2</name>
<feature type="transmembrane region" description="Helical" evidence="1">
    <location>
        <begin position="128"/>
        <end position="147"/>
    </location>
</feature>
<feature type="transmembrane region" description="Helical" evidence="1">
    <location>
        <begin position="84"/>
        <end position="107"/>
    </location>
</feature>
<feature type="transmembrane region" description="Helical" evidence="1">
    <location>
        <begin position="153"/>
        <end position="176"/>
    </location>
</feature>
<gene>
    <name evidence="3" type="ORF">CRP01_35010</name>
</gene>
<dbReference type="Proteomes" id="UP000223913">
    <property type="component" value="Unassembled WGS sequence"/>
</dbReference>
<protein>
    <recommendedName>
        <fullName evidence="2">Potassium channel domain-containing protein</fullName>
    </recommendedName>
</protein>
<keyword evidence="4" id="KW-1185">Reference proteome</keyword>
<keyword evidence="1" id="KW-1133">Transmembrane helix</keyword>
<keyword evidence="1" id="KW-0812">Transmembrane</keyword>
<evidence type="ECO:0000259" key="2">
    <source>
        <dbReference type="Pfam" id="PF07885"/>
    </source>
</evidence>
<keyword evidence="1" id="KW-0472">Membrane</keyword>
<dbReference type="OrthoDB" id="9799090at2"/>
<evidence type="ECO:0000313" key="4">
    <source>
        <dbReference type="Proteomes" id="UP000223913"/>
    </source>
</evidence>
<dbReference type="Pfam" id="PF07885">
    <property type="entry name" value="Ion_trans_2"/>
    <property type="match status" value="1"/>
</dbReference>
<dbReference type="EMBL" id="PDUD01000048">
    <property type="protein sequence ID" value="PHN01848.1"/>
    <property type="molecule type" value="Genomic_DNA"/>
</dbReference>
<proteinExistence type="predicted"/>